<dbReference type="eggNOG" id="COG1245">
    <property type="taxonomic scope" value="Bacteria"/>
</dbReference>
<dbReference type="Pfam" id="PF12801">
    <property type="entry name" value="Fer4_5"/>
    <property type="match status" value="2"/>
</dbReference>
<keyword evidence="2" id="KW-0004">4Fe-4S</keyword>
<keyword evidence="10" id="KW-1185">Reference proteome</keyword>
<dbReference type="STRING" id="96561.Dole_0347"/>
<dbReference type="Proteomes" id="UP000008561">
    <property type="component" value="Chromosome"/>
</dbReference>
<dbReference type="GO" id="GO:0046872">
    <property type="term" value="F:metal ion binding"/>
    <property type="evidence" value="ECO:0007669"/>
    <property type="project" value="UniProtKB-KW"/>
</dbReference>
<dbReference type="Pfam" id="PF00037">
    <property type="entry name" value="Fer4"/>
    <property type="match status" value="1"/>
</dbReference>
<feature type="domain" description="4Fe-4S ferredoxin-type" evidence="8">
    <location>
        <begin position="471"/>
        <end position="503"/>
    </location>
</feature>
<evidence type="ECO:0000313" key="9">
    <source>
        <dbReference type="EMBL" id="ABW66157.1"/>
    </source>
</evidence>
<proteinExistence type="predicted"/>
<protein>
    <submittedName>
        <fullName evidence="9">4Fe-4S ferredoxin iron-sulfur binding domain protein</fullName>
    </submittedName>
</protein>
<dbReference type="CDD" id="cd16373">
    <property type="entry name" value="DMSOR_beta_like"/>
    <property type="match status" value="1"/>
</dbReference>
<keyword evidence="6" id="KW-0411">Iron-sulfur</keyword>
<dbReference type="PROSITE" id="PS51379">
    <property type="entry name" value="4FE4S_FER_2"/>
    <property type="match status" value="4"/>
</dbReference>
<feature type="domain" description="4Fe-4S ferredoxin-type" evidence="8">
    <location>
        <begin position="239"/>
        <end position="268"/>
    </location>
</feature>
<feature type="transmembrane region" description="Helical" evidence="7">
    <location>
        <begin position="219"/>
        <end position="239"/>
    </location>
</feature>
<evidence type="ECO:0000256" key="3">
    <source>
        <dbReference type="ARBA" id="ARBA00022723"/>
    </source>
</evidence>
<dbReference type="Pfam" id="PF12838">
    <property type="entry name" value="Fer4_7"/>
    <property type="match status" value="1"/>
</dbReference>
<evidence type="ECO:0000313" key="10">
    <source>
        <dbReference type="Proteomes" id="UP000008561"/>
    </source>
</evidence>
<dbReference type="HOGENOM" id="CLU_024045_1_0_7"/>
<dbReference type="PANTHER" id="PTHR30176:SF3">
    <property type="entry name" value="FERREDOXIN-TYPE PROTEIN NAPH"/>
    <property type="match status" value="1"/>
</dbReference>
<dbReference type="GO" id="GO:0051539">
    <property type="term" value="F:4 iron, 4 sulfur cluster binding"/>
    <property type="evidence" value="ECO:0007669"/>
    <property type="project" value="UniProtKB-KW"/>
</dbReference>
<dbReference type="KEGG" id="dol:Dole_0347"/>
<dbReference type="InterPro" id="IPR051684">
    <property type="entry name" value="Electron_Trans/Redox"/>
</dbReference>
<evidence type="ECO:0000256" key="7">
    <source>
        <dbReference type="SAM" id="Phobius"/>
    </source>
</evidence>
<gene>
    <name evidence="9" type="ordered locus">Dole_0347</name>
</gene>
<dbReference type="InterPro" id="IPR017896">
    <property type="entry name" value="4Fe4S_Fe-S-bd"/>
</dbReference>
<keyword evidence="7" id="KW-0812">Transmembrane</keyword>
<feature type="transmembrane region" description="Helical" evidence="7">
    <location>
        <begin position="116"/>
        <end position="135"/>
    </location>
</feature>
<evidence type="ECO:0000256" key="5">
    <source>
        <dbReference type="ARBA" id="ARBA00023004"/>
    </source>
</evidence>
<dbReference type="GO" id="GO:0005886">
    <property type="term" value="C:plasma membrane"/>
    <property type="evidence" value="ECO:0007669"/>
    <property type="project" value="TreeGrafter"/>
</dbReference>
<dbReference type="InterPro" id="IPR017900">
    <property type="entry name" value="4Fe4S_Fe_S_CS"/>
</dbReference>
<dbReference type="RefSeq" id="WP_012173776.1">
    <property type="nucleotide sequence ID" value="NC_009943.1"/>
</dbReference>
<dbReference type="SUPFAM" id="SSF54862">
    <property type="entry name" value="4Fe-4S ferredoxins"/>
    <property type="match status" value="2"/>
</dbReference>
<evidence type="ECO:0000256" key="2">
    <source>
        <dbReference type="ARBA" id="ARBA00022485"/>
    </source>
</evidence>
<feature type="domain" description="4Fe-4S ferredoxin-type" evidence="8">
    <location>
        <begin position="340"/>
        <end position="372"/>
    </location>
</feature>
<dbReference type="EMBL" id="CP000859">
    <property type="protein sequence ID" value="ABW66157.1"/>
    <property type="molecule type" value="Genomic_DNA"/>
</dbReference>
<dbReference type="PROSITE" id="PS00198">
    <property type="entry name" value="4FE4S_FER_1"/>
    <property type="match status" value="2"/>
</dbReference>
<sequence>MNQNRLFKRLRQACQLLFLALFLALFRLTDYSGADTIPYAVNIFFRWDPLVAASVMLAGRAFIFLLLPSLAVIGLTLVFGRVFCGWICPLGTLIDAGGKVIQPVRRTPLRWRAAKYMVLTAVLVSAAFGVQWVGFVDPFALLVRGLTIAVDPMLNAMVAAGFDAVYFHGPSWAVPSSEAVYDVFRDFILPYKQSRFLLPFFTFFMLAAIFAMELLGRRFWCRTLCPLGAMLALVSRFSFFRRIPLSSCKGCDACRQQCRMDAFTENREMMAEECSLCMDCLDFCPRTITTFRFSRPVNKTGPDLGRRHLLAAGLAGLALPFLSRIDAAASAPLQRVIRPPGALVEEDFLKTCVRCGECMKVCIQNALQPVFLEQGVEAMFTPKLLPRLGYCEFNCTLCGQVCPTGAISRLTLDEKHAFVMGRAVIDKNRCLPFARSVPCIVCEEHCPTHDKAIRFETVQAVDTGGNTVTLKRPYVVEALCVGCGICETVCPVAGRAAIYVVAEKRGW</sequence>
<dbReference type="AlphaFoldDB" id="A8ZSZ3"/>
<evidence type="ECO:0000256" key="1">
    <source>
        <dbReference type="ARBA" id="ARBA00022448"/>
    </source>
</evidence>
<organism evidence="9 10">
    <name type="scientific">Desulfosudis oleivorans (strain DSM 6200 / JCM 39069 / Hxd3)</name>
    <name type="common">Desulfococcus oleovorans</name>
    <dbReference type="NCBI Taxonomy" id="96561"/>
    <lineage>
        <taxon>Bacteria</taxon>
        <taxon>Pseudomonadati</taxon>
        <taxon>Thermodesulfobacteriota</taxon>
        <taxon>Desulfobacteria</taxon>
        <taxon>Desulfobacterales</taxon>
        <taxon>Desulfosudaceae</taxon>
        <taxon>Desulfosudis</taxon>
    </lineage>
</organism>
<name>A8ZSZ3_DESOH</name>
<dbReference type="eggNOG" id="COG1143">
    <property type="taxonomic scope" value="Bacteria"/>
</dbReference>
<evidence type="ECO:0000259" key="8">
    <source>
        <dbReference type="PROSITE" id="PS51379"/>
    </source>
</evidence>
<evidence type="ECO:0000256" key="6">
    <source>
        <dbReference type="ARBA" id="ARBA00023014"/>
    </source>
</evidence>
<reference evidence="9 10" key="1">
    <citation type="submission" date="2007-10" db="EMBL/GenBank/DDBJ databases">
        <title>Complete sequence of Desulfococcus oleovorans Hxd3.</title>
        <authorList>
            <consortium name="US DOE Joint Genome Institute"/>
            <person name="Copeland A."/>
            <person name="Lucas S."/>
            <person name="Lapidus A."/>
            <person name="Barry K."/>
            <person name="Glavina del Rio T."/>
            <person name="Dalin E."/>
            <person name="Tice H."/>
            <person name="Pitluck S."/>
            <person name="Kiss H."/>
            <person name="Brettin T."/>
            <person name="Bruce D."/>
            <person name="Detter J.C."/>
            <person name="Han C."/>
            <person name="Schmutz J."/>
            <person name="Larimer F."/>
            <person name="Land M."/>
            <person name="Hauser L."/>
            <person name="Kyrpides N."/>
            <person name="Kim E."/>
            <person name="Wawrik B."/>
            <person name="Richardson P."/>
        </authorList>
    </citation>
    <scope>NUCLEOTIDE SEQUENCE [LARGE SCALE GENOMIC DNA]</scope>
    <source>
        <strain evidence="10">DSM 6200 / JCM 39069 / Hxd3</strain>
    </source>
</reference>
<keyword evidence="1" id="KW-0813">Transport</keyword>
<dbReference type="OrthoDB" id="9808559at2"/>
<feature type="domain" description="4Fe-4S ferredoxin-type" evidence="8">
    <location>
        <begin position="380"/>
        <end position="413"/>
    </location>
</feature>
<keyword evidence="5" id="KW-0408">Iron</keyword>
<dbReference type="PANTHER" id="PTHR30176">
    <property type="entry name" value="FERREDOXIN-TYPE PROTEIN NAPH"/>
    <property type="match status" value="1"/>
</dbReference>
<accession>A8ZSZ3</accession>
<feature type="transmembrane region" description="Helical" evidence="7">
    <location>
        <begin position="196"/>
        <end position="212"/>
    </location>
</feature>
<keyword evidence="7" id="KW-1133">Transmembrane helix</keyword>
<dbReference type="eggNOG" id="COG0348">
    <property type="taxonomic scope" value="Bacteria"/>
</dbReference>
<keyword evidence="3" id="KW-0479">Metal-binding</keyword>
<keyword evidence="4" id="KW-0249">Electron transport</keyword>
<feature type="transmembrane region" description="Helical" evidence="7">
    <location>
        <begin position="50"/>
        <end position="79"/>
    </location>
</feature>
<dbReference type="Gene3D" id="3.30.70.20">
    <property type="match status" value="2"/>
</dbReference>
<keyword evidence="7" id="KW-0472">Membrane</keyword>
<evidence type="ECO:0000256" key="4">
    <source>
        <dbReference type="ARBA" id="ARBA00022982"/>
    </source>
</evidence>